<dbReference type="InterPro" id="IPR013394">
    <property type="entry name" value="T3SS_HrpB1/HrpK"/>
</dbReference>
<dbReference type="Proteomes" id="UP000004814">
    <property type="component" value="Unassembled WGS sequence"/>
</dbReference>
<name>B1T0N6_9BURK</name>
<sequence length="186" mass="19989">MIVDESEYLNCSNEIVGGLIETVSVALFRDFPSVNVDLDDVEKVVGALTVLRPSVVEIETLAGVLHMFRGNWDEAMHVLRSVCERAPNFSYARMLLAVCLSTSGDSSWRRVAAEALELAPNSQAEALVRVMQAREDLEGAIQVQQRGSAFTIPASCAALMAEQGVSAGMHEAGAGNAMESAGYLRL</sequence>
<dbReference type="PATRIC" id="fig|396597.7.peg.6965"/>
<protein>
    <submittedName>
        <fullName evidence="1">Type III secretion protein HrpB1/HrpK</fullName>
    </submittedName>
</protein>
<dbReference type="EMBL" id="ABLK01000027">
    <property type="protein sequence ID" value="EDT42861.1"/>
    <property type="molecule type" value="Genomic_DNA"/>
</dbReference>
<proteinExistence type="predicted"/>
<dbReference type="Pfam" id="PF09613">
    <property type="entry name" value="HrpB1_HrpK"/>
    <property type="match status" value="1"/>
</dbReference>
<dbReference type="NCBIfam" id="TIGR02561">
    <property type="entry name" value="HrpB1_HrpK"/>
    <property type="match status" value="1"/>
</dbReference>
<organism evidence="1 2">
    <name type="scientific">Burkholderia ambifaria MEX-5</name>
    <dbReference type="NCBI Taxonomy" id="396597"/>
    <lineage>
        <taxon>Bacteria</taxon>
        <taxon>Pseudomonadati</taxon>
        <taxon>Pseudomonadota</taxon>
        <taxon>Betaproteobacteria</taxon>
        <taxon>Burkholderiales</taxon>
        <taxon>Burkholderiaceae</taxon>
        <taxon>Burkholderia</taxon>
        <taxon>Burkholderia cepacia complex</taxon>
    </lineage>
</organism>
<dbReference type="RefSeq" id="WP_006757343.1">
    <property type="nucleotide sequence ID" value="NZ_ABLK01000027.1"/>
</dbReference>
<reference evidence="1 2" key="1">
    <citation type="submission" date="2008-03" db="EMBL/GenBank/DDBJ databases">
        <title>Sequencing of the draft genome and assembly of Burkholderia ambifaria MEX-5.</title>
        <authorList>
            <consortium name="US DOE Joint Genome Institute (JGI-PGF)"/>
            <person name="Copeland A."/>
            <person name="Lucas S."/>
            <person name="Lapidus A."/>
            <person name="Glavina del Rio T."/>
            <person name="Dalin E."/>
            <person name="Tice H."/>
            <person name="Bruce D."/>
            <person name="Goodwin L."/>
            <person name="Pitluck S."/>
            <person name="Larimer F."/>
            <person name="Land M.L."/>
            <person name="Hauser L."/>
            <person name="Tiedje J."/>
            <person name="Richardson P."/>
        </authorList>
    </citation>
    <scope>NUCLEOTIDE SEQUENCE [LARGE SCALE GENOMIC DNA]</scope>
    <source>
        <strain evidence="1 2">MEX-5</strain>
    </source>
</reference>
<evidence type="ECO:0000313" key="2">
    <source>
        <dbReference type="Proteomes" id="UP000004814"/>
    </source>
</evidence>
<accession>B1T0N6</accession>
<dbReference type="Gene3D" id="1.25.40.10">
    <property type="entry name" value="Tetratricopeptide repeat domain"/>
    <property type="match status" value="1"/>
</dbReference>
<gene>
    <name evidence="1" type="ORF">BamMEX5DRAFT_1352</name>
</gene>
<dbReference type="SUPFAM" id="SSF48452">
    <property type="entry name" value="TPR-like"/>
    <property type="match status" value="1"/>
</dbReference>
<dbReference type="InterPro" id="IPR011990">
    <property type="entry name" value="TPR-like_helical_dom_sf"/>
</dbReference>
<dbReference type="AlphaFoldDB" id="B1T0N6"/>
<evidence type="ECO:0000313" key="1">
    <source>
        <dbReference type="EMBL" id="EDT42861.1"/>
    </source>
</evidence>
<comment type="caution">
    <text evidence="1">The sequence shown here is derived from an EMBL/GenBank/DDBJ whole genome shotgun (WGS) entry which is preliminary data.</text>
</comment>